<sequence length="149" mass="16766">MVYFSGHNEESTNGVALIVPQRLKKAVQGYNTINDRIVHLRLQNFMNTINIIQIYAPTTAADKAVLNDFYESLLVISLRETVLRSVPSREITIVMGDFNAKIGRTAEDDDLRRIVGKFGIGERNDRGERLLDLCMESINGRQHMPSASS</sequence>
<organism evidence="1 2">
    <name type="scientific">Lasius niger</name>
    <name type="common">Black garden ant</name>
    <dbReference type="NCBI Taxonomy" id="67767"/>
    <lineage>
        <taxon>Eukaryota</taxon>
        <taxon>Metazoa</taxon>
        <taxon>Ecdysozoa</taxon>
        <taxon>Arthropoda</taxon>
        <taxon>Hexapoda</taxon>
        <taxon>Insecta</taxon>
        <taxon>Pterygota</taxon>
        <taxon>Neoptera</taxon>
        <taxon>Endopterygota</taxon>
        <taxon>Hymenoptera</taxon>
        <taxon>Apocrita</taxon>
        <taxon>Aculeata</taxon>
        <taxon>Formicoidea</taxon>
        <taxon>Formicidae</taxon>
        <taxon>Formicinae</taxon>
        <taxon>Lasius</taxon>
        <taxon>Lasius</taxon>
    </lineage>
</organism>
<dbReference type="STRING" id="67767.A0A0J7KKQ3"/>
<dbReference type="InterPro" id="IPR036691">
    <property type="entry name" value="Endo/exonu/phosph_ase_sf"/>
</dbReference>
<evidence type="ECO:0000313" key="1">
    <source>
        <dbReference type="EMBL" id="KMQ90814.1"/>
    </source>
</evidence>
<name>A0A0J7KKQ3_LASNI</name>
<evidence type="ECO:0000313" key="2">
    <source>
        <dbReference type="Proteomes" id="UP000036403"/>
    </source>
</evidence>
<dbReference type="EMBL" id="LBMM01006204">
    <property type="protein sequence ID" value="KMQ90814.1"/>
    <property type="molecule type" value="Genomic_DNA"/>
</dbReference>
<dbReference type="OrthoDB" id="7554032at2759"/>
<dbReference type="Proteomes" id="UP000036403">
    <property type="component" value="Unassembled WGS sequence"/>
</dbReference>
<dbReference type="InterPro" id="IPR027124">
    <property type="entry name" value="Swc5/CFDP1/2"/>
</dbReference>
<reference evidence="1 2" key="1">
    <citation type="submission" date="2015-04" db="EMBL/GenBank/DDBJ databases">
        <title>Lasius niger genome sequencing.</title>
        <authorList>
            <person name="Konorov E.A."/>
            <person name="Nikitin M.A."/>
            <person name="Kirill M.V."/>
            <person name="Chang P."/>
        </authorList>
    </citation>
    <scope>NUCLEOTIDE SEQUENCE [LARGE SCALE GENOMIC DNA]</scope>
    <source>
        <tissue evidence="1">Whole</tissue>
    </source>
</reference>
<comment type="caution">
    <text evidence="1">The sequence shown here is derived from an EMBL/GenBank/DDBJ whole genome shotgun (WGS) entry which is preliminary data.</text>
</comment>
<dbReference type="AlphaFoldDB" id="A0A0J7KKQ3"/>
<dbReference type="PANTHER" id="PTHR23227">
    <property type="entry name" value="BUCENTAUR RELATED"/>
    <property type="match status" value="1"/>
</dbReference>
<dbReference type="PANTHER" id="PTHR23227:SF85">
    <property type="entry name" value="CRANIOFACIAL DEVELOPMENT PROTEIN 2"/>
    <property type="match status" value="1"/>
</dbReference>
<proteinExistence type="predicted"/>
<dbReference type="SUPFAM" id="SSF56219">
    <property type="entry name" value="DNase I-like"/>
    <property type="match status" value="1"/>
</dbReference>
<protein>
    <submittedName>
        <fullName evidence="1">Craniofacial development protein 2-like protein</fullName>
    </submittedName>
</protein>
<keyword evidence="2" id="KW-1185">Reference proteome</keyword>
<dbReference type="Gene3D" id="3.60.10.10">
    <property type="entry name" value="Endonuclease/exonuclease/phosphatase"/>
    <property type="match status" value="1"/>
</dbReference>
<gene>
    <name evidence="1" type="ORF">RF55_9389</name>
</gene>
<dbReference type="PaxDb" id="67767-A0A0J7KKQ3"/>
<accession>A0A0J7KKQ3</accession>